<accession>A0ABN2XSC5</accession>
<dbReference type="CDD" id="cd01614">
    <property type="entry name" value="EutN_CcmL"/>
    <property type="match status" value="1"/>
</dbReference>
<keyword evidence="5" id="KW-1185">Reference proteome</keyword>
<dbReference type="Pfam" id="PF03319">
    <property type="entry name" value="EutN_CcmL"/>
    <property type="match status" value="1"/>
</dbReference>
<dbReference type="Proteomes" id="UP001500575">
    <property type="component" value="Unassembled WGS sequence"/>
</dbReference>
<evidence type="ECO:0000256" key="3">
    <source>
        <dbReference type="ARBA" id="ARBA00024446"/>
    </source>
</evidence>
<evidence type="ECO:0000313" key="4">
    <source>
        <dbReference type="EMBL" id="GAA2115809.1"/>
    </source>
</evidence>
<dbReference type="SUPFAM" id="SSF159133">
    <property type="entry name" value="EutN/CcmL-like"/>
    <property type="match status" value="1"/>
</dbReference>
<dbReference type="PANTHER" id="PTHR36539:SF2">
    <property type="entry name" value="ETHANOLAMINE UTILIZATION PROTEIN"/>
    <property type="match status" value="1"/>
</dbReference>
<evidence type="ECO:0000313" key="5">
    <source>
        <dbReference type="Proteomes" id="UP001500575"/>
    </source>
</evidence>
<protein>
    <submittedName>
        <fullName evidence="4">EutN/CcmL family microcompartment protein</fullName>
    </submittedName>
</protein>
<comment type="caution">
    <text evidence="4">The sequence shown here is derived from an EMBL/GenBank/DDBJ whole genome shotgun (WGS) entry which is preliminary data.</text>
</comment>
<sequence length="79" mass="8166">MLKAKVVGRVWSTKKVEGLPNGAFLEVEIDGGARIVAFDVLGTGVDEHVLVATGSVAAAYFPAPHPPVDALVIGSIDPE</sequence>
<dbReference type="RefSeq" id="WP_344302083.1">
    <property type="nucleotide sequence ID" value="NZ_BAAAQQ010000002.1"/>
</dbReference>
<dbReference type="InterPro" id="IPR036677">
    <property type="entry name" value="EutN_CcmL_sf"/>
</dbReference>
<keyword evidence="3" id="KW-1283">Bacterial microcompartment</keyword>
<evidence type="ECO:0000256" key="1">
    <source>
        <dbReference type="ARBA" id="ARBA00023587"/>
    </source>
</evidence>
<dbReference type="Gene3D" id="2.40.50.220">
    <property type="entry name" value="EutN/Ccml"/>
    <property type="match status" value="1"/>
</dbReference>
<organism evidence="4 5">
    <name type="scientific">Nocardioides bigeumensis</name>
    <dbReference type="NCBI Taxonomy" id="433657"/>
    <lineage>
        <taxon>Bacteria</taxon>
        <taxon>Bacillati</taxon>
        <taxon>Actinomycetota</taxon>
        <taxon>Actinomycetes</taxon>
        <taxon>Propionibacteriales</taxon>
        <taxon>Nocardioidaceae</taxon>
        <taxon>Nocardioides</taxon>
    </lineage>
</organism>
<dbReference type="PROSITE" id="PS51932">
    <property type="entry name" value="BMV"/>
    <property type="match status" value="1"/>
</dbReference>
<gene>
    <name evidence="4" type="ORF">GCM10009843_05540</name>
</gene>
<dbReference type="InterPro" id="IPR004992">
    <property type="entry name" value="EutN_CcmL"/>
</dbReference>
<dbReference type="PANTHER" id="PTHR36539">
    <property type="entry name" value="ETHANOLAMINE UTILIZATION PROTEIN EUTN"/>
    <property type="match status" value="1"/>
</dbReference>
<proteinExistence type="predicted"/>
<keyword evidence="2" id="KW-1282">Carboxysome</keyword>
<dbReference type="EMBL" id="BAAAQQ010000002">
    <property type="protein sequence ID" value="GAA2115809.1"/>
    <property type="molecule type" value="Genomic_DNA"/>
</dbReference>
<evidence type="ECO:0000256" key="2">
    <source>
        <dbReference type="ARBA" id="ARBA00023669"/>
    </source>
</evidence>
<name>A0ABN2XSC5_9ACTN</name>
<reference evidence="4 5" key="1">
    <citation type="journal article" date="2019" name="Int. J. Syst. Evol. Microbiol.">
        <title>The Global Catalogue of Microorganisms (GCM) 10K type strain sequencing project: providing services to taxonomists for standard genome sequencing and annotation.</title>
        <authorList>
            <consortium name="The Broad Institute Genomics Platform"/>
            <consortium name="The Broad Institute Genome Sequencing Center for Infectious Disease"/>
            <person name="Wu L."/>
            <person name="Ma J."/>
        </authorList>
    </citation>
    <scope>NUCLEOTIDE SEQUENCE [LARGE SCALE GENOMIC DNA]</scope>
    <source>
        <strain evidence="4 5">JCM 16021</strain>
    </source>
</reference>
<comment type="subcellular location">
    <subcellularLocation>
        <location evidence="1">Carboxysome</location>
    </subcellularLocation>
</comment>